<dbReference type="PaxDb" id="39947-A0A0P0XAU4"/>
<accession>A0A0P0XAU4</accession>
<proteinExistence type="predicted"/>
<protein>
    <submittedName>
        <fullName evidence="1">Os08g0108850 protein</fullName>
    </submittedName>
</protein>
<reference evidence="1 2" key="2">
    <citation type="journal article" date="2013" name="Plant Cell Physiol.">
        <title>Rice Annotation Project Database (RAP-DB): an integrative and interactive database for rice genomics.</title>
        <authorList>
            <person name="Sakai H."/>
            <person name="Lee S.S."/>
            <person name="Tanaka T."/>
            <person name="Numa H."/>
            <person name="Kim J."/>
            <person name="Kawahara Y."/>
            <person name="Wakimoto H."/>
            <person name="Yang C.C."/>
            <person name="Iwamoto M."/>
            <person name="Abe T."/>
            <person name="Yamada Y."/>
            <person name="Muto A."/>
            <person name="Inokuchi H."/>
            <person name="Ikemura T."/>
            <person name="Matsumoto T."/>
            <person name="Sasaki T."/>
            <person name="Itoh T."/>
        </authorList>
    </citation>
    <scope>NUCLEOTIDE SEQUENCE [LARGE SCALE GENOMIC DNA]</scope>
    <source>
        <strain evidence="2">cv. Nipponbare</strain>
    </source>
</reference>
<keyword evidence="2" id="KW-1185">Reference proteome</keyword>
<dbReference type="InParanoid" id="A0A0P0XAU4"/>
<dbReference type="Proteomes" id="UP000059680">
    <property type="component" value="Chromosome 8"/>
</dbReference>
<dbReference type="AlphaFoldDB" id="A0A0P0XAU4"/>
<organism evidence="1 2">
    <name type="scientific">Oryza sativa subsp. japonica</name>
    <name type="common">Rice</name>
    <dbReference type="NCBI Taxonomy" id="39947"/>
    <lineage>
        <taxon>Eukaryota</taxon>
        <taxon>Viridiplantae</taxon>
        <taxon>Streptophyta</taxon>
        <taxon>Embryophyta</taxon>
        <taxon>Tracheophyta</taxon>
        <taxon>Spermatophyta</taxon>
        <taxon>Magnoliopsida</taxon>
        <taxon>Liliopsida</taxon>
        <taxon>Poales</taxon>
        <taxon>Poaceae</taxon>
        <taxon>BOP clade</taxon>
        <taxon>Oryzoideae</taxon>
        <taxon>Oryzeae</taxon>
        <taxon>Oryzinae</taxon>
        <taxon>Oryza</taxon>
        <taxon>Oryza sativa</taxon>
    </lineage>
</organism>
<reference evidence="2" key="1">
    <citation type="journal article" date="2005" name="Nature">
        <title>The map-based sequence of the rice genome.</title>
        <authorList>
            <consortium name="International rice genome sequencing project (IRGSP)"/>
            <person name="Matsumoto T."/>
            <person name="Wu J."/>
            <person name="Kanamori H."/>
            <person name="Katayose Y."/>
            <person name="Fujisawa M."/>
            <person name="Namiki N."/>
            <person name="Mizuno H."/>
            <person name="Yamamoto K."/>
            <person name="Antonio B.A."/>
            <person name="Baba T."/>
            <person name="Sakata K."/>
            <person name="Nagamura Y."/>
            <person name="Aoki H."/>
            <person name="Arikawa K."/>
            <person name="Arita K."/>
            <person name="Bito T."/>
            <person name="Chiden Y."/>
            <person name="Fujitsuka N."/>
            <person name="Fukunaka R."/>
            <person name="Hamada M."/>
            <person name="Harada C."/>
            <person name="Hayashi A."/>
            <person name="Hijishita S."/>
            <person name="Honda M."/>
            <person name="Hosokawa S."/>
            <person name="Ichikawa Y."/>
            <person name="Idonuma A."/>
            <person name="Iijima M."/>
            <person name="Ikeda M."/>
            <person name="Ikeno M."/>
            <person name="Ito K."/>
            <person name="Ito S."/>
            <person name="Ito T."/>
            <person name="Ito Y."/>
            <person name="Ito Y."/>
            <person name="Iwabuchi A."/>
            <person name="Kamiya K."/>
            <person name="Karasawa W."/>
            <person name="Kurita K."/>
            <person name="Katagiri S."/>
            <person name="Kikuta A."/>
            <person name="Kobayashi H."/>
            <person name="Kobayashi N."/>
            <person name="Machita K."/>
            <person name="Maehara T."/>
            <person name="Masukawa M."/>
            <person name="Mizubayashi T."/>
            <person name="Mukai Y."/>
            <person name="Nagasaki H."/>
            <person name="Nagata Y."/>
            <person name="Naito S."/>
            <person name="Nakashima M."/>
            <person name="Nakama Y."/>
            <person name="Nakamichi Y."/>
            <person name="Nakamura M."/>
            <person name="Meguro A."/>
            <person name="Negishi M."/>
            <person name="Ohta I."/>
            <person name="Ohta T."/>
            <person name="Okamoto M."/>
            <person name="Ono N."/>
            <person name="Saji S."/>
            <person name="Sakaguchi M."/>
            <person name="Sakai K."/>
            <person name="Shibata M."/>
            <person name="Shimokawa T."/>
            <person name="Song J."/>
            <person name="Takazaki Y."/>
            <person name="Terasawa K."/>
            <person name="Tsugane M."/>
            <person name="Tsuji K."/>
            <person name="Ueda S."/>
            <person name="Waki K."/>
            <person name="Yamagata H."/>
            <person name="Yamamoto M."/>
            <person name="Yamamoto S."/>
            <person name="Yamane H."/>
            <person name="Yoshiki S."/>
            <person name="Yoshihara R."/>
            <person name="Yukawa K."/>
            <person name="Zhong H."/>
            <person name="Yano M."/>
            <person name="Yuan Q."/>
            <person name="Ouyang S."/>
            <person name="Liu J."/>
            <person name="Jones K.M."/>
            <person name="Gansberger K."/>
            <person name="Moffat K."/>
            <person name="Hill J."/>
            <person name="Bera J."/>
            <person name="Fadrosh D."/>
            <person name="Jin S."/>
            <person name="Johri S."/>
            <person name="Kim M."/>
            <person name="Overton L."/>
            <person name="Reardon M."/>
            <person name="Tsitrin T."/>
            <person name="Vuong H."/>
            <person name="Weaver B."/>
            <person name="Ciecko A."/>
            <person name="Tallon L."/>
            <person name="Jackson J."/>
            <person name="Pai G."/>
            <person name="Aken S.V."/>
            <person name="Utterback T."/>
            <person name="Reidmuller S."/>
            <person name="Feldblyum T."/>
            <person name="Hsiao J."/>
            <person name="Zismann V."/>
            <person name="Iobst S."/>
            <person name="de Vazeille A.R."/>
            <person name="Buell C.R."/>
            <person name="Ying K."/>
            <person name="Li Y."/>
            <person name="Lu T."/>
            <person name="Huang Y."/>
            <person name="Zhao Q."/>
            <person name="Feng Q."/>
            <person name="Zhang L."/>
            <person name="Zhu J."/>
            <person name="Weng Q."/>
            <person name="Mu J."/>
            <person name="Lu Y."/>
            <person name="Fan D."/>
            <person name="Liu Y."/>
            <person name="Guan J."/>
            <person name="Zhang Y."/>
            <person name="Yu S."/>
            <person name="Liu X."/>
            <person name="Zhang Y."/>
            <person name="Hong G."/>
            <person name="Han B."/>
            <person name="Choisne N."/>
            <person name="Demange N."/>
            <person name="Orjeda G."/>
            <person name="Samain S."/>
            <person name="Cattolico L."/>
            <person name="Pelletier E."/>
            <person name="Couloux A."/>
            <person name="Segurens B."/>
            <person name="Wincker P."/>
            <person name="D'Hont A."/>
            <person name="Scarpelli C."/>
            <person name="Weissenbach J."/>
            <person name="Salanoubat M."/>
            <person name="Quetier F."/>
            <person name="Yu Y."/>
            <person name="Kim H.R."/>
            <person name="Rambo T."/>
            <person name="Currie J."/>
            <person name="Collura K."/>
            <person name="Luo M."/>
            <person name="Yang T."/>
            <person name="Ammiraju J.S.S."/>
            <person name="Engler F."/>
            <person name="Soderlund C."/>
            <person name="Wing R.A."/>
            <person name="Palmer L.E."/>
            <person name="de la Bastide M."/>
            <person name="Spiegel L."/>
            <person name="Nascimento L."/>
            <person name="Zutavern T."/>
            <person name="O'Shaughnessy A."/>
            <person name="Dike S."/>
            <person name="Dedhia N."/>
            <person name="Preston R."/>
            <person name="Balija V."/>
            <person name="McCombie W.R."/>
            <person name="Chow T."/>
            <person name="Chen H."/>
            <person name="Chung M."/>
            <person name="Chen C."/>
            <person name="Shaw J."/>
            <person name="Wu H."/>
            <person name="Hsiao K."/>
            <person name="Chao Y."/>
            <person name="Chu M."/>
            <person name="Cheng C."/>
            <person name="Hour A."/>
            <person name="Lee P."/>
            <person name="Lin S."/>
            <person name="Lin Y."/>
            <person name="Liou J."/>
            <person name="Liu S."/>
            <person name="Hsing Y."/>
            <person name="Raghuvanshi S."/>
            <person name="Mohanty A."/>
            <person name="Bharti A.K."/>
            <person name="Gaur A."/>
            <person name="Gupta V."/>
            <person name="Kumar D."/>
            <person name="Ravi V."/>
            <person name="Vij S."/>
            <person name="Kapur A."/>
            <person name="Khurana P."/>
            <person name="Khurana P."/>
            <person name="Khurana J.P."/>
            <person name="Tyagi A.K."/>
            <person name="Gaikwad K."/>
            <person name="Singh A."/>
            <person name="Dalal V."/>
            <person name="Srivastava S."/>
            <person name="Dixit A."/>
            <person name="Pal A.K."/>
            <person name="Ghazi I.A."/>
            <person name="Yadav M."/>
            <person name="Pandit A."/>
            <person name="Bhargava A."/>
            <person name="Sureshbabu K."/>
            <person name="Batra K."/>
            <person name="Sharma T.R."/>
            <person name="Mohapatra T."/>
            <person name="Singh N.K."/>
            <person name="Messing J."/>
            <person name="Nelson A.B."/>
            <person name="Fuks G."/>
            <person name="Kavchok S."/>
            <person name="Keizer G."/>
            <person name="Linton E."/>
            <person name="Llaca V."/>
            <person name="Song R."/>
            <person name="Tanyolac B."/>
            <person name="Young S."/>
            <person name="Ho-Il K."/>
            <person name="Hahn J.H."/>
            <person name="Sangsakoo G."/>
            <person name="Vanavichit A."/>
            <person name="de Mattos Luiz.A.T."/>
            <person name="Zimmer P.D."/>
            <person name="Malone G."/>
            <person name="Dellagostin O."/>
            <person name="de Oliveira A.C."/>
            <person name="Bevan M."/>
            <person name="Bancroft I."/>
            <person name="Minx P."/>
            <person name="Cordum H."/>
            <person name="Wilson R."/>
            <person name="Cheng Z."/>
            <person name="Jin W."/>
            <person name="Jiang J."/>
            <person name="Leong S.A."/>
            <person name="Iwama H."/>
            <person name="Gojobori T."/>
            <person name="Itoh T."/>
            <person name="Niimura Y."/>
            <person name="Fujii Y."/>
            <person name="Habara T."/>
            <person name="Sakai H."/>
            <person name="Sato Y."/>
            <person name="Wilson G."/>
            <person name="Kumar K."/>
            <person name="McCouch S."/>
            <person name="Juretic N."/>
            <person name="Hoen D."/>
            <person name="Wright S."/>
            <person name="Bruskiewich R."/>
            <person name="Bureau T."/>
            <person name="Miyao A."/>
            <person name="Hirochika H."/>
            <person name="Nishikawa T."/>
            <person name="Kadowaki K."/>
            <person name="Sugiura M."/>
            <person name="Burr B."/>
            <person name="Sasaki T."/>
        </authorList>
    </citation>
    <scope>NUCLEOTIDE SEQUENCE [LARGE SCALE GENOMIC DNA]</scope>
    <source>
        <strain evidence="2">cv. Nipponbare</strain>
    </source>
</reference>
<evidence type="ECO:0000313" key="1">
    <source>
        <dbReference type="EMBL" id="BAT03478.1"/>
    </source>
</evidence>
<name>A0A0P0XAU4_ORYSJ</name>
<gene>
    <name evidence="1" type="ordered locus">Os08g0108850</name>
    <name evidence="1" type="ORF">OSNPB_080108850</name>
</gene>
<sequence>MRCLAGTLIDFSMRSIVGMMGSIRATKLWICDSGHGGHSIRDLLHRGATMTTLAYSSNDMWRWMKMQMAPPVDSLNMKHGSSCVLLLTEWKKASRSTMVESRL</sequence>
<dbReference type="EMBL" id="AP014964">
    <property type="protein sequence ID" value="BAT03478.1"/>
    <property type="molecule type" value="Genomic_DNA"/>
</dbReference>
<reference evidence="1 2" key="3">
    <citation type="journal article" date="2013" name="Rice">
        <title>Improvement of the Oryza sativa Nipponbare reference genome using next generation sequence and optical map data.</title>
        <authorList>
            <person name="Kawahara Y."/>
            <person name="de la Bastide M."/>
            <person name="Hamilton J.P."/>
            <person name="Kanamori H."/>
            <person name="McCombie W.R."/>
            <person name="Ouyang S."/>
            <person name="Schwartz D.C."/>
            <person name="Tanaka T."/>
            <person name="Wu J."/>
            <person name="Zhou S."/>
            <person name="Childs K.L."/>
            <person name="Davidson R.M."/>
            <person name="Lin H."/>
            <person name="Quesada-Ocampo L."/>
            <person name="Vaillancourt B."/>
            <person name="Sakai H."/>
            <person name="Lee S.S."/>
            <person name="Kim J."/>
            <person name="Numa H."/>
            <person name="Itoh T."/>
            <person name="Buell C.R."/>
            <person name="Matsumoto T."/>
        </authorList>
    </citation>
    <scope>NUCLEOTIDE SEQUENCE [LARGE SCALE GENOMIC DNA]</scope>
    <source>
        <strain evidence="2">cv. Nipponbare</strain>
    </source>
</reference>
<evidence type="ECO:0000313" key="2">
    <source>
        <dbReference type="Proteomes" id="UP000059680"/>
    </source>
</evidence>